<dbReference type="Gene3D" id="3.20.20.80">
    <property type="entry name" value="Glycosidases"/>
    <property type="match status" value="1"/>
</dbReference>
<dbReference type="CDD" id="cd00761">
    <property type="entry name" value="Glyco_tranf_GTA_type"/>
    <property type="match status" value="1"/>
</dbReference>
<dbReference type="RefSeq" id="WP_025311227.1">
    <property type="nucleotide sequence ID" value="NZ_CP004372.1"/>
</dbReference>
<dbReference type="eggNOG" id="COG0438">
    <property type="taxonomic scope" value="Bacteria"/>
</dbReference>
<dbReference type="InterPro" id="IPR029044">
    <property type="entry name" value="Nucleotide-diphossugar_trans"/>
</dbReference>
<reference evidence="4 5" key="1">
    <citation type="submission" date="2013-03" db="EMBL/GenBank/DDBJ databases">
        <authorList>
            <person name="Fiebig A."/>
            <person name="Goeker M."/>
            <person name="Klenk H.-P.P."/>
        </authorList>
    </citation>
    <scope>NUCLEOTIDE SEQUENCE [LARGE SCALE GENOMIC DNA]</scope>
    <source>
        <strain evidence="5">DSM 19469</strain>
    </source>
</reference>
<dbReference type="SUPFAM" id="SSF53448">
    <property type="entry name" value="Nucleotide-diphospho-sugar transferases"/>
    <property type="match status" value="1"/>
</dbReference>
<dbReference type="PATRIC" id="fig|1294273.3.peg.931"/>
<keyword evidence="5" id="KW-1185">Reference proteome</keyword>
<gene>
    <name evidence="4" type="ORF">roselon_00951</name>
</gene>
<feature type="domain" description="Glycosyltransferase 2-like" evidence="3">
    <location>
        <begin position="961"/>
        <end position="1085"/>
    </location>
</feature>
<dbReference type="Gene3D" id="3.40.50.2000">
    <property type="entry name" value="Glycogen Phosphorylase B"/>
    <property type="match status" value="2"/>
</dbReference>
<dbReference type="InterPro" id="IPR032719">
    <property type="entry name" value="WbsX"/>
</dbReference>
<dbReference type="PANTHER" id="PTHR41244:SF1">
    <property type="entry name" value="GLYCOSYLTRANSFERASE"/>
    <property type="match status" value="1"/>
</dbReference>
<evidence type="ECO:0000313" key="5">
    <source>
        <dbReference type="Proteomes" id="UP000019593"/>
    </source>
</evidence>
<proteinExistence type="predicted"/>
<dbReference type="CDD" id="cd11579">
    <property type="entry name" value="Glyco_tran_WbsX"/>
    <property type="match status" value="1"/>
</dbReference>
<dbReference type="InterPro" id="IPR001296">
    <property type="entry name" value="Glyco_trans_1"/>
</dbReference>
<dbReference type="InterPro" id="IPR001173">
    <property type="entry name" value="Glyco_trans_2-like"/>
</dbReference>
<organism evidence="4 5">
    <name type="scientific">Roseicyclus elongatus DSM 19469</name>
    <dbReference type="NCBI Taxonomy" id="1294273"/>
    <lineage>
        <taxon>Bacteria</taxon>
        <taxon>Pseudomonadati</taxon>
        <taxon>Pseudomonadota</taxon>
        <taxon>Alphaproteobacteria</taxon>
        <taxon>Rhodobacterales</taxon>
        <taxon>Roseobacteraceae</taxon>
        <taxon>Roseicyclus</taxon>
    </lineage>
</organism>
<dbReference type="AlphaFoldDB" id="W8S3L5"/>
<dbReference type="OrthoDB" id="7210452at2"/>
<dbReference type="GO" id="GO:0016757">
    <property type="term" value="F:glycosyltransferase activity"/>
    <property type="evidence" value="ECO:0007669"/>
    <property type="project" value="InterPro"/>
</dbReference>
<evidence type="ECO:0000259" key="3">
    <source>
        <dbReference type="Pfam" id="PF00535"/>
    </source>
</evidence>
<dbReference type="Pfam" id="PF00535">
    <property type="entry name" value="Glycos_transf_2"/>
    <property type="match status" value="1"/>
</dbReference>
<evidence type="ECO:0008006" key="6">
    <source>
        <dbReference type="Google" id="ProtNLM"/>
    </source>
</evidence>
<dbReference type="PANTHER" id="PTHR41244">
    <property type="entry name" value="RHAMNAN SYNTHESIS F"/>
    <property type="match status" value="1"/>
</dbReference>
<dbReference type="Pfam" id="PF14307">
    <property type="entry name" value="Glyco_tran_WbsX"/>
    <property type="match status" value="1"/>
</dbReference>
<evidence type="ECO:0000259" key="2">
    <source>
        <dbReference type="Pfam" id="PF00534"/>
    </source>
</evidence>
<name>W8S3L5_9RHOB</name>
<accession>W8S3L5</accession>
<feature type="domain" description="Glycosyl transferase family 1" evidence="2">
    <location>
        <begin position="766"/>
        <end position="933"/>
    </location>
</feature>
<evidence type="ECO:0000313" key="4">
    <source>
        <dbReference type="EMBL" id="AHM03351.1"/>
    </source>
</evidence>
<dbReference type="eggNOG" id="COG0463">
    <property type="taxonomic scope" value="Bacteria"/>
</dbReference>
<dbReference type="KEGG" id="red:roselon_00951"/>
<dbReference type="EMBL" id="CP004372">
    <property type="protein sequence ID" value="AHM03351.1"/>
    <property type="molecule type" value="Genomic_DNA"/>
</dbReference>
<dbReference type="Gene3D" id="3.90.550.10">
    <property type="entry name" value="Spore Coat Polysaccharide Biosynthesis Protein SpsA, Chain A"/>
    <property type="match status" value="1"/>
</dbReference>
<dbReference type="Pfam" id="PF00534">
    <property type="entry name" value="Glycos_transf_1"/>
    <property type="match status" value="1"/>
</dbReference>
<dbReference type="STRING" id="1294273.roselon_00951"/>
<dbReference type="CDD" id="cd03801">
    <property type="entry name" value="GT4_PimA-like"/>
    <property type="match status" value="1"/>
</dbReference>
<sequence>MLSKYLSALGNRSARIDPVDAIRDLFDASFYGVNSSEPAISDDELARHYLDVGWKRGFDPARWFSTKGYLDANPDVAESGMNPLLHYALYGRAEGRAPVPPEGNPTHPLQRSGSVKPSDYDAVTPWFDQAFYRASFRRADVPDDPIEHYLSEGWREGRDPVPWFSTRHYLATNEDVAEAGVNPFVHYCLTGRFERRRLTPLGHAAQGLYDAHHSALSPGPFFEDVDPSIGVDGEPAAMVLSYYLPQFHRHPVNDRHWGDGFTEWRNLPRALPRFEGHLQPRVPRDLGFYDLSNRDVLKQQIQMARAAGIHGFCFYHYWFDATRVLDDPVEAFLDDPSLEFPFCLMWANENWTRTWDGAETDVLLAQTYDPDHDDALVADFARHMIDPRYIRLEGRPLLFLYRPGHVPNAKATIARWREIFRQTHDLDPLVFMAQGFGDTDPGDYGLDGAIEFPPHKLLNGLDPINDSLSWIDDRYRGHVFDFDAVVERSVGEPAPDFPLIKTAVPSWDNEARRPGRGMILHGAAPDKFEAWMRQLVEHARQHPVFGHPIVCVNAWNEWAEGATLEPDVHHGGAYLNALARATFGKMGSIRGSNLQVLLVGHDAERNGAQMLLLHIARVLSARMGVKVHFLLLRGGPLLPDYEAIGEVFLADPGASEEDLRLHLARLHMHGVRCALTNTVVAGQLSPELKRAGMRVVSLIHELPGIILENGLEDAARRVAEHADQVVFPAVIVKERFENLTGPISNSAAISPQGAYAERPEADDLAREATRAELGADAANSIVLGVGYGDLRKGLDRFVAVALAACRADPGLVFVWVGSVAPEMKIWIEPDIVAAGLADRIRILGHQEDVGRFYAAADLFYLSSREDPFPSVVIEALAWGLPVVGHRGCGGCDALIERHGVLLDRALTEGVSAAIIDAVNVPPEVRATQAAARKQDVETSFDFSTYVFDLLQRLVPDLPSVSAAILSYNYERYMPLRVNSVLAQTHPLREVLLLDDASRDDSVTIACDVARTARREMDVVVNETNSGSAFRQWRRAAEMAHGEYIWLAEADDIADPELVATLLPRMTKSGAIIGFCDSTRVNTQGKVISDSYMAHLDDIEGADFSNPFDMDAESFLRSCLSIKNVILNASAVVFHRGALLAAFETLGDELDSYRIAGDWRLYVEMCLTRSAKVCYTPQSLNAHRYHEDSITQTTDIKRHLDEITRVQSTVRNLVDLAPETILQQHRHFESCRDFLGAP</sequence>
<evidence type="ECO:0000256" key="1">
    <source>
        <dbReference type="SAM" id="MobiDB-lite"/>
    </source>
</evidence>
<feature type="region of interest" description="Disordered" evidence="1">
    <location>
        <begin position="96"/>
        <end position="116"/>
    </location>
</feature>
<dbReference type="SUPFAM" id="SSF53756">
    <property type="entry name" value="UDP-Glycosyltransferase/glycogen phosphorylase"/>
    <property type="match status" value="1"/>
</dbReference>
<dbReference type="HOGENOM" id="CLU_280157_0_0_5"/>
<protein>
    <recommendedName>
        <fullName evidence="6">Glycosyltransferase</fullName>
    </recommendedName>
</protein>
<dbReference type="Proteomes" id="UP000019593">
    <property type="component" value="Chromosome"/>
</dbReference>